<evidence type="ECO:0000313" key="2">
    <source>
        <dbReference type="Proteomes" id="UP001140087"/>
    </source>
</evidence>
<keyword evidence="2" id="KW-1185">Reference proteome</keyword>
<keyword evidence="1" id="KW-0436">Ligase</keyword>
<sequence length="657" mass="69808">MRTTGQLARVFGEPAVAQAAAARVLVVGAGGIGCELLKNLSMSGFRRIHAVDLDTIDLSNLNRQFLFRHRHIKRAKAEVAVQAIRDFNPGIDATARQANIKEAAYDVDWFGGFDLVFNALDNLEARRHVNAMCLAARVPLVESGTAGYLGQVTVISGGATECFECQPKAAERKTYPVCTIRSTPTAPIHCVVWAKDYLFAQLFGEQGDAADEDQGMGAEEKAENMEELLQLRTEARALARLADAVGGADFAQRVFAKVFSDDIARLLSMPDMWRQRRAPVQLDYAALRAGASAGFDPARADDQAVLAAADSLALFAHAAGRLAQRVVGQRRRGAAGALAFDKDDDDALAFVAATANLRSHAFGIAPQSVFAVKAMAGNIIPAIASTNAIVAGMMATQALLVLTRRLAECHTAYVVYGDGRPRTIIREPLAAPNPRCPVCRRRYLTLRVADCRRTTLGDVLGLVRALEGTATDLALGEDIAAVEGSRILYDPDFDDNLARPLADLGLVPGKMLTLASEDDDSTAVPVILSIAAQRPQGGAEQLPPPPPLAIEGFESLPEFGPLPDDAPDDAGSTAAAEAADAGSGANDLDDDGAIVLDADDDAVVALDDSDVDSVGHISDELHKRKLADATPPRDASSKRRALPGSEENDDDDVTMDD</sequence>
<protein>
    <submittedName>
        <fullName evidence="1">E1 ubiquitin-activating protein uba2</fullName>
        <ecNumber evidence="1">6.2.1.45</ecNumber>
    </submittedName>
</protein>
<gene>
    <name evidence="1" type="primary">UBA2</name>
    <name evidence="1" type="ORF">H4R21_000664</name>
</gene>
<accession>A0ACC1LF30</accession>
<reference evidence="1" key="1">
    <citation type="submission" date="2022-07" db="EMBL/GenBank/DDBJ databases">
        <title>Phylogenomic reconstructions and comparative analyses of Kickxellomycotina fungi.</title>
        <authorList>
            <person name="Reynolds N.K."/>
            <person name="Stajich J.E."/>
            <person name="Barry K."/>
            <person name="Grigoriev I.V."/>
            <person name="Crous P."/>
            <person name="Smith M.E."/>
        </authorList>
    </citation>
    <scope>NUCLEOTIDE SEQUENCE</scope>
    <source>
        <strain evidence="1">BCRC 34780</strain>
    </source>
</reference>
<organism evidence="1 2">
    <name type="scientific">Coemansia helicoidea</name>
    <dbReference type="NCBI Taxonomy" id="1286919"/>
    <lineage>
        <taxon>Eukaryota</taxon>
        <taxon>Fungi</taxon>
        <taxon>Fungi incertae sedis</taxon>
        <taxon>Zoopagomycota</taxon>
        <taxon>Kickxellomycotina</taxon>
        <taxon>Kickxellomycetes</taxon>
        <taxon>Kickxellales</taxon>
        <taxon>Kickxellaceae</taxon>
        <taxon>Coemansia</taxon>
    </lineage>
</organism>
<name>A0ACC1LF30_9FUNG</name>
<proteinExistence type="predicted"/>
<comment type="caution">
    <text evidence="1">The sequence shown here is derived from an EMBL/GenBank/DDBJ whole genome shotgun (WGS) entry which is preliminary data.</text>
</comment>
<dbReference type="EC" id="6.2.1.45" evidence="1"/>
<dbReference type="EMBL" id="JANBUN010000097">
    <property type="protein sequence ID" value="KAJ2806960.1"/>
    <property type="molecule type" value="Genomic_DNA"/>
</dbReference>
<dbReference type="Proteomes" id="UP001140087">
    <property type="component" value="Unassembled WGS sequence"/>
</dbReference>
<evidence type="ECO:0000313" key="1">
    <source>
        <dbReference type="EMBL" id="KAJ2806960.1"/>
    </source>
</evidence>